<dbReference type="InterPro" id="IPR013264">
    <property type="entry name" value="DNAG_N"/>
</dbReference>
<protein>
    <recommendedName>
        <fullName evidence="12 13">DNA primase</fullName>
        <ecNumber evidence="12">2.7.7.101</ecNumber>
    </recommendedName>
</protein>
<dbReference type="SUPFAM" id="SSF57783">
    <property type="entry name" value="Zinc beta-ribbon"/>
    <property type="match status" value="1"/>
</dbReference>
<comment type="domain">
    <text evidence="12">Contains an N-terminal zinc-binding domain, a central core domain that contains the primase activity, and a C-terminal DnaB-binding domain.</text>
</comment>
<dbReference type="HOGENOM" id="CLU_013501_3_2_9"/>
<dbReference type="GO" id="GO:0005737">
    <property type="term" value="C:cytoplasm"/>
    <property type="evidence" value="ECO:0007669"/>
    <property type="project" value="TreeGrafter"/>
</dbReference>
<dbReference type="Gene3D" id="3.90.580.10">
    <property type="entry name" value="Zinc finger, CHC2-type domain"/>
    <property type="match status" value="1"/>
</dbReference>
<comment type="catalytic activity">
    <reaction evidence="12">
        <text>ssDNA + n NTP = ssDNA/pppN(pN)n-1 hybrid + (n-1) diphosphate.</text>
        <dbReference type="EC" id="2.7.7.101"/>
    </reaction>
</comment>
<dbReference type="Gene3D" id="3.90.980.10">
    <property type="entry name" value="DNA primase, catalytic core, N-terminal domain"/>
    <property type="match status" value="1"/>
</dbReference>
<comment type="similarity">
    <text evidence="12 13">Belongs to the DnaG primase family.</text>
</comment>
<dbReference type="InterPro" id="IPR050219">
    <property type="entry name" value="DnaG_primase"/>
</dbReference>
<dbReference type="Gene3D" id="3.40.1360.10">
    <property type="match status" value="1"/>
</dbReference>
<dbReference type="AlphaFoldDB" id="F3ZX69"/>
<dbReference type="Pfam" id="PF13155">
    <property type="entry name" value="Toprim_2"/>
    <property type="match status" value="1"/>
</dbReference>
<dbReference type="InterPro" id="IPR007693">
    <property type="entry name" value="DNA_helicase_DnaB-like_N"/>
</dbReference>
<dbReference type="SUPFAM" id="SSF56731">
    <property type="entry name" value="DNA primase core"/>
    <property type="match status" value="1"/>
</dbReference>
<keyword evidence="9" id="KW-0460">Magnesium</keyword>
<evidence type="ECO:0000256" key="5">
    <source>
        <dbReference type="ARBA" id="ARBA00022705"/>
    </source>
</evidence>
<evidence type="ECO:0000256" key="4">
    <source>
        <dbReference type="ARBA" id="ARBA00022695"/>
    </source>
</evidence>
<accession>F3ZX69</accession>
<dbReference type="InterPro" id="IPR030846">
    <property type="entry name" value="DnaG_bac"/>
</dbReference>
<dbReference type="InterPro" id="IPR002694">
    <property type="entry name" value="Znf_CHC2"/>
</dbReference>
<keyword evidence="6 12" id="KW-0479">Metal-binding</keyword>
<evidence type="ECO:0000256" key="2">
    <source>
        <dbReference type="ARBA" id="ARBA00022515"/>
    </source>
</evidence>
<dbReference type="eggNOG" id="COG0358">
    <property type="taxonomic scope" value="Bacteria"/>
</dbReference>
<evidence type="ECO:0000256" key="13">
    <source>
        <dbReference type="PIRNR" id="PIRNR002811"/>
    </source>
</evidence>
<evidence type="ECO:0000256" key="6">
    <source>
        <dbReference type="ARBA" id="ARBA00022723"/>
    </source>
</evidence>
<dbReference type="STRING" id="697281.Mahau_0301"/>
<dbReference type="EMBL" id="CP002360">
    <property type="protein sequence ID" value="AEE95518.1"/>
    <property type="molecule type" value="Genomic_DNA"/>
</dbReference>
<dbReference type="EC" id="2.7.7.101" evidence="12"/>
<comment type="subunit">
    <text evidence="12">Monomer. Interacts with DnaB.</text>
</comment>
<keyword evidence="10 12" id="KW-0238">DNA-binding</keyword>
<evidence type="ECO:0000256" key="11">
    <source>
        <dbReference type="ARBA" id="ARBA00023163"/>
    </source>
</evidence>
<comment type="cofactor">
    <cofactor evidence="12 13 14">
        <name>Zn(2+)</name>
        <dbReference type="ChEBI" id="CHEBI:29105"/>
    </cofactor>
    <text evidence="12 13 14">Binds 1 zinc ion per monomer.</text>
</comment>
<dbReference type="InterPro" id="IPR034151">
    <property type="entry name" value="TOPRIM_DnaG_bac"/>
</dbReference>
<feature type="domain" description="Toprim" evidence="15">
    <location>
        <begin position="256"/>
        <end position="337"/>
    </location>
</feature>
<dbReference type="GO" id="GO:0006269">
    <property type="term" value="P:DNA replication, synthesis of primer"/>
    <property type="evidence" value="ECO:0007669"/>
    <property type="project" value="UniProtKB-UniRule"/>
</dbReference>
<evidence type="ECO:0000256" key="1">
    <source>
        <dbReference type="ARBA" id="ARBA00022478"/>
    </source>
</evidence>
<dbReference type="GO" id="GO:0008270">
    <property type="term" value="F:zinc ion binding"/>
    <property type="evidence" value="ECO:0007669"/>
    <property type="project" value="UniProtKB-UniRule"/>
</dbReference>
<dbReference type="KEGG" id="mas:Mahau_0301"/>
<dbReference type="SMART" id="SM00493">
    <property type="entry name" value="TOPRIM"/>
    <property type="match status" value="1"/>
</dbReference>
<evidence type="ECO:0000256" key="14">
    <source>
        <dbReference type="PIRSR" id="PIRSR002811-1"/>
    </source>
</evidence>
<keyword evidence="2 12" id="KW-0639">Primosome</keyword>
<evidence type="ECO:0000313" key="17">
    <source>
        <dbReference type="Proteomes" id="UP000008457"/>
    </source>
</evidence>
<proteinExistence type="inferred from homology"/>
<dbReference type="Gene3D" id="1.10.860.10">
    <property type="entry name" value="DNAb Helicase, Chain A"/>
    <property type="match status" value="1"/>
</dbReference>
<dbReference type="FunFam" id="3.40.1360.10:FF:000002">
    <property type="entry name" value="DNA primase"/>
    <property type="match status" value="1"/>
</dbReference>
<dbReference type="InterPro" id="IPR019475">
    <property type="entry name" value="DNA_primase_DnaB-bd"/>
</dbReference>
<dbReference type="Pfam" id="PF08275">
    <property type="entry name" value="DNAG_N"/>
    <property type="match status" value="1"/>
</dbReference>
<dbReference type="InterPro" id="IPR036977">
    <property type="entry name" value="DNA_primase_Znf_CHC2"/>
</dbReference>
<evidence type="ECO:0000256" key="12">
    <source>
        <dbReference type="HAMAP-Rule" id="MF_00974"/>
    </source>
</evidence>
<keyword evidence="3 12" id="KW-0808">Transferase</keyword>
<dbReference type="GO" id="GO:0003899">
    <property type="term" value="F:DNA-directed RNA polymerase activity"/>
    <property type="evidence" value="ECO:0007669"/>
    <property type="project" value="UniProtKB-UniRule"/>
</dbReference>
<evidence type="ECO:0000256" key="3">
    <source>
        <dbReference type="ARBA" id="ARBA00022679"/>
    </source>
</evidence>
<keyword evidence="7 12" id="KW-0863">Zinc-finger</keyword>
<dbReference type="CDD" id="cd03364">
    <property type="entry name" value="TOPRIM_DnaG_primases"/>
    <property type="match status" value="1"/>
</dbReference>
<dbReference type="GO" id="GO:1990077">
    <property type="term" value="C:primosome complex"/>
    <property type="evidence" value="ECO:0007669"/>
    <property type="project" value="UniProtKB-KW"/>
</dbReference>
<dbReference type="PANTHER" id="PTHR30313:SF2">
    <property type="entry name" value="DNA PRIMASE"/>
    <property type="match status" value="1"/>
</dbReference>
<dbReference type="GO" id="GO:0003677">
    <property type="term" value="F:DNA binding"/>
    <property type="evidence" value="ECO:0007669"/>
    <property type="project" value="UniProtKB-KW"/>
</dbReference>
<dbReference type="HAMAP" id="MF_00974">
    <property type="entry name" value="DNA_primase_DnaG"/>
    <property type="match status" value="1"/>
</dbReference>
<dbReference type="InterPro" id="IPR006171">
    <property type="entry name" value="TOPRIM_dom"/>
</dbReference>
<dbReference type="Proteomes" id="UP000008457">
    <property type="component" value="Chromosome"/>
</dbReference>
<dbReference type="SMART" id="SM00400">
    <property type="entry name" value="ZnF_CHCC"/>
    <property type="match status" value="1"/>
</dbReference>
<evidence type="ECO:0000256" key="9">
    <source>
        <dbReference type="ARBA" id="ARBA00022842"/>
    </source>
</evidence>
<evidence type="ECO:0000256" key="10">
    <source>
        <dbReference type="ARBA" id="ARBA00023125"/>
    </source>
</evidence>
<dbReference type="Pfam" id="PF00772">
    <property type="entry name" value="DnaB"/>
    <property type="match status" value="1"/>
</dbReference>
<dbReference type="PIRSF" id="PIRSF002811">
    <property type="entry name" value="DnaG"/>
    <property type="match status" value="1"/>
</dbReference>
<keyword evidence="4 12" id="KW-0548">Nucleotidyltransferase</keyword>
<dbReference type="Pfam" id="PF01807">
    <property type="entry name" value="Zn_ribbon_DnaG"/>
    <property type="match status" value="1"/>
</dbReference>
<keyword evidence="1 12" id="KW-0240">DNA-directed RNA polymerase</keyword>
<dbReference type="PANTHER" id="PTHR30313">
    <property type="entry name" value="DNA PRIMASE"/>
    <property type="match status" value="1"/>
</dbReference>
<keyword evidence="17" id="KW-1185">Reference proteome</keyword>
<sequence length="589" mass="66324">MGEFFDREWVDEVRSRNDIVDVIGEYLKLKPSGRNFMALCPFHNEKTPSFSVSPDKQIYHCFGCGAGGNVIGFIMAMERVDFTEAVKLLAKRAGIPIPENYMRGAVADAREALYRLNTETARYFHRCLRSDEGKAAREYLMRRGVEAKTIVKFGLGFAPAKWDGLKQHLLSLGYDQKHMLDSGLIVASKAGDQSYDRFRNRVMFPIFDVRKRIIGFGGRVLDDSLPKYLNSPDTALFHKGQNLYALDIVAKARDLECIIVVEGYMDAVMLHQYGVDNAVASLGTALTEEQAKLMKRYAQKIIICYDGDIAGKKAATRGLDILLNQGLDVYVLTLPDGVDPDEFVRKHGKDAFLRSVRSAKPWLDYSMDVLASRYDISTTNGKTSFAKEAVKLLGGINDPIQKDLYLKGIERYSGVSLEILYGYMNKSKTARISKEGQGVAHKISAVQKAEQELLNIMANQPEMAAIIMQRITADDFENELHKKIFDIMSERYKKGEKPSPADVFSYFLGEKAEKSVLSIFTNEPRYDNINKFAAQCINTIKRNKIAMKRQFLCKKADDLASAGDREALNILLEQINALDKELLDLKELP</sequence>
<organism evidence="16 17">
    <name type="scientific">Mahella australiensis (strain DSM 15567 / CIP 107919 / 50-1 BON)</name>
    <dbReference type="NCBI Taxonomy" id="697281"/>
    <lineage>
        <taxon>Bacteria</taxon>
        <taxon>Bacillati</taxon>
        <taxon>Bacillota</taxon>
        <taxon>Clostridia</taxon>
        <taxon>Thermoanaerobacterales</taxon>
        <taxon>Thermoanaerobacterales Family IV. Incertae Sedis</taxon>
        <taxon>Mahella</taxon>
    </lineage>
</organism>
<keyword evidence="5 12" id="KW-0235">DNA replication</keyword>
<feature type="zinc finger region" description="CHC2-type" evidence="12 14">
    <location>
        <begin position="40"/>
        <end position="64"/>
    </location>
</feature>
<evidence type="ECO:0000256" key="8">
    <source>
        <dbReference type="ARBA" id="ARBA00022833"/>
    </source>
</evidence>
<dbReference type="InterPro" id="IPR036185">
    <property type="entry name" value="DNA_heli_DnaB-like_N_sf"/>
</dbReference>
<dbReference type="eggNOG" id="COG0305">
    <property type="taxonomic scope" value="Bacteria"/>
</dbReference>
<comment type="function">
    <text evidence="12 13">RNA polymerase that catalyzes the synthesis of short RNA molecules used as primers for DNA polymerase during DNA replication.</text>
</comment>
<dbReference type="GO" id="GO:0003678">
    <property type="term" value="F:DNA helicase activity"/>
    <property type="evidence" value="ECO:0007669"/>
    <property type="project" value="InterPro"/>
</dbReference>
<reference evidence="17" key="1">
    <citation type="submission" date="2010-11" db="EMBL/GenBank/DDBJ databases">
        <title>The complete genome of Mahella australiensis DSM 15567.</title>
        <authorList>
            <consortium name="US DOE Joint Genome Institute (JGI-PGF)"/>
            <person name="Lucas S."/>
            <person name="Copeland A."/>
            <person name="Lapidus A."/>
            <person name="Bruce D."/>
            <person name="Goodwin L."/>
            <person name="Pitluck S."/>
            <person name="Kyrpides N."/>
            <person name="Mavromatis K."/>
            <person name="Pagani I."/>
            <person name="Ivanova N."/>
            <person name="Teshima H."/>
            <person name="Brettin T."/>
            <person name="Detter J.C."/>
            <person name="Han C."/>
            <person name="Tapia R."/>
            <person name="Land M."/>
            <person name="Hauser L."/>
            <person name="Markowitz V."/>
            <person name="Cheng J.-F."/>
            <person name="Hugenholtz P."/>
            <person name="Woyke T."/>
            <person name="Wu D."/>
            <person name="Spring S."/>
            <person name="Pukall R."/>
            <person name="Steenblock K."/>
            <person name="Schneider S."/>
            <person name="Klenk H.-P."/>
            <person name="Eisen J.A."/>
        </authorList>
    </citation>
    <scope>NUCLEOTIDE SEQUENCE [LARGE SCALE GENOMIC DNA]</scope>
    <source>
        <strain evidence="17">DSM 15567 / CIP 107919 / 50-1 BON</strain>
    </source>
</reference>
<evidence type="ECO:0000259" key="15">
    <source>
        <dbReference type="PROSITE" id="PS50880"/>
    </source>
</evidence>
<dbReference type="InterPro" id="IPR016136">
    <property type="entry name" value="DNA_helicase_N/primase_C"/>
</dbReference>
<dbReference type="SUPFAM" id="SSF48024">
    <property type="entry name" value="N-terminal domain of DnaB helicase"/>
    <property type="match status" value="1"/>
</dbReference>
<dbReference type="GO" id="GO:0000428">
    <property type="term" value="C:DNA-directed RNA polymerase complex"/>
    <property type="evidence" value="ECO:0007669"/>
    <property type="project" value="UniProtKB-KW"/>
</dbReference>
<dbReference type="OrthoDB" id="9803773at2"/>
<keyword evidence="8 12" id="KW-0862">Zinc</keyword>
<gene>
    <name evidence="12" type="primary">dnaG</name>
    <name evidence="16" type="ordered locus">Mahau_0301</name>
</gene>
<evidence type="ECO:0000256" key="7">
    <source>
        <dbReference type="ARBA" id="ARBA00022771"/>
    </source>
</evidence>
<evidence type="ECO:0000313" key="16">
    <source>
        <dbReference type="EMBL" id="AEE95518.1"/>
    </source>
</evidence>
<keyword evidence="11 12" id="KW-0804">Transcription</keyword>
<dbReference type="Pfam" id="PF10410">
    <property type="entry name" value="DnaB_bind"/>
    <property type="match status" value="1"/>
</dbReference>
<dbReference type="PROSITE" id="PS50880">
    <property type="entry name" value="TOPRIM"/>
    <property type="match status" value="1"/>
</dbReference>
<dbReference type="InterPro" id="IPR037068">
    <property type="entry name" value="DNA_primase_core_N_sf"/>
</dbReference>
<dbReference type="NCBIfam" id="TIGR01391">
    <property type="entry name" value="dnaG"/>
    <property type="match status" value="1"/>
</dbReference>
<dbReference type="GO" id="GO:0005524">
    <property type="term" value="F:ATP binding"/>
    <property type="evidence" value="ECO:0007669"/>
    <property type="project" value="InterPro"/>
</dbReference>
<dbReference type="InterPro" id="IPR006295">
    <property type="entry name" value="DNA_primase_DnaG"/>
</dbReference>
<reference evidence="16 17" key="2">
    <citation type="journal article" date="2011" name="Stand. Genomic Sci.">
        <title>Complete genome sequence of Mahella australiensis type strain (50-1 BON).</title>
        <authorList>
            <person name="Sikorski J."/>
            <person name="Teshima H."/>
            <person name="Nolan M."/>
            <person name="Lucas S."/>
            <person name="Hammon N."/>
            <person name="Deshpande S."/>
            <person name="Cheng J.F."/>
            <person name="Pitluck S."/>
            <person name="Liolios K."/>
            <person name="Pagani I."/>
            <person name="Ivanova N."/>
            <person name="Huntemann M."/>
            <person name="Mavromatis K."/>
            <person name="Ovchinikova G."/>
            <person name="Pati A."/>
            <person name="Tapia R."/>
            <person name="Han C."/>
            <person name="Goodwin L."/>
            <person name="Chen A."/>
            <person name="Palaniappan K."/>
            <person name="Land M."/>
            <person name="Hauser L."/>
            <person name="Ngatchou-Djao O.D."/>
            <person name="Rohde M."/>
            <person name="Pukall R."/>
            <person name="Spring S."/>
            <person name="Abt B."/>
            <person name="Goker M."/>
            <person name="Detter J.C."/>
            <person name="Woyke T."/>
            <person name="Bristow J."/>
            <person name="Markowitz V."/>
            <person name="Hugenholtz P."/>
            <person name="Eisen J.A."/>
            <person name="Kyrpides N.C."/>
            <person name="Klenk H.P."/>
            <person name="Lapidus A."/>
        </authorList>
    </citation>
    <scope>NUCLEOTIDE SEQUENCE [LARGE SCALE GENOMIC DNA]</scope>
    <source>
        <strain evidence="17">DSM 15567 / CIP 107919 / 50-1 BON</strain>
    </source>
</reference>
<name>F3ZX69_MAHA5</name>
<dbReference type="FunFam" id="3.90.980.10:FF:000001">
    <property type="entry name" value="DNA primase"/>
    <property type="match status" value="1"/>
</dbReference>
<dbReference type="FunFam" id="3.90.580.10:FF:000001">
    <property type="entry name" value="DNA primase"/>
    <property type="match status" value="1"/>
</dbReference>